<dbReference type="PANTHER" id="PTHR45717:SF3">
    <property type="entry name" value="OS04G0544400 PROTEIN"/>
    <property type="match status" value="1"/>
</dbReference>
<dbReference type="Gene3D" id="1.25.40.10">
    <property type="entry name" value="Tetratricopeptide repeat domain"/>
    <property type="match status" value="2"/>
</dbReference>
<keyword evidence="9" id="KW-1185">Reference proteome</keyword>
<evidence type="ECO:0000256" key="4">
    <source>
        <dbReference type="ARBA" id="ARBA00022946"/>
    </source>
</evidence>
<evidence type="ECO:0000256" key="1">
    <source>
        <dbReference type="ARBA" id="ARBA00004173"/>
    </source>
</evidence>
<dbReference type="FunFam" id="1.25.40.10:FF:000385">
    <property type="entry name" value="Pentatricopeptide repeat-containing protein mitochondrial"/>
    <property type="match status" value="1"/>
</dbReference>
<feature type="repeat" description="PPR" evidence="6">
    <location>
        <begin position="253"/>
        <end position="287"/>
    </location>
</feature>
<accession>A0A835FW37</accession>
<feature type="repeat" description="PPR" evidence="6">
    <location>
        <begin position="288"/>
        <end position="322"/>
    </location>
</feature>
<dbReference type="AlphaFoldDB" id="A0A835FW37"/>
<evidence type="ECO:0008006" key="10">
    <source>
        <dbReference type="Google" id="ProtNLM"/>
    </source>
</evidence>
<evidence type="ECO:0000256" key="3">
    <source>
        <dbReference type="ARBA" id="ARBA00022737"/>
    </source>
</evidence>
<comment type="caution">
    <text evidence="8">The sequence shown here is derived from an EMBL/GenBank/DDBJ whole genome shotgun (WGS) entry which is preliminary data.</text>
</comment>
<dbReference type="Pfam" id="PF13041">
    <property type="entry name" value="PPR_2"/>
    <property type="match status" value="1"/>
</dbReference>
<keyword evidence="4" id="KW-0809">Transit peptide</keyword>
<comment type="subcellular location">
    <subcellularLocation>
        <location evidence="1">Mitochondrion</location>
    </subcellularLocation>
</comment>
<dbReference type="InterPro" id="IPR002885">
    <property type="entry name" value="PPR_rpt"/>
</dbReference>
<sequence>MLLHLVPSSSPLTHARPSTQRRPCVAAAAVTVRCAASSSSSTPSSSSSASESAAAGKQVAKVHSYGTVDYERRAPLRWGTLYRRIAVGNGGRAVGRTLGAWDEGERRLEKWELCRIAKELRKFRRFSLALQVAMLLRFALVAFLGDLFPFDFNHLFIQEHEHGAELNEATVYDWMTDRKDRFPLSSSDMAIQLDLIAKVRGVSHAEKYFDELPDALKDKRAYGSLLNAYAQAMMKDKTEDTFEQMRKKGFASDTLPCNVLMNFYVDVGEPHEVSAIIDEMKERNVSFDVCTYNIWIKSCAAKQDSDEMERVFSQMIADESVIANWTTYTTLASMYIKLGNSEKAEEFLKEAEKRTTGRDKKCFHYLITLYSHLGKKEEVYRIWNWYKATFPTIHNLGYQEVLSALVRIGDIEGAELLYEEWASKSSSFDPKTMNILLAWYAKEGSVTKAEQIINRFVEKGGNPKPNTWEILATAYLKDNKVSEALSCMEKATAVKSASKWKPRPTNVESLLASFKEKNDAESADRLVSVLTSRGCAEDEEYKSLINTYSVAGT</sequence>
<gene>
    <name evidence="8" type="ORF">HU200_003760</name>
</gene>
<dbReference type="Pfam" id="PF01535">
    <property type="entry name" value="PPR"/>
    <property type="match status" value="3"/>
</dbReference>
<evidence type="ECO:0000256" key="7">
    <source>
        <dbReference type="SAM" id="MobiDB-lite"/>
    </source>
</evidence>
<comment type="similarity">
    <text evidence="2">Belongs to the PPR family. P subfamily.</text>
</comment>
<evidence type="ECO:0000256" key="2">
    <source>
        <dbReference type="ARBA" id="ARBA00007626"/>
    </source>
</evidence>
<protein>
    <recommendedName>
        <fullName evidence="10">Pentatricopeptide repeat-containing protein</fullName>
    </recommendedName>
</protein>
<evidence type="ECO:0000256" key="5">
    <source>
        <dbReference type="ARBA" id="ARBA00023128"/>
    </source>
</evidence>
<name>A0A835FW37_9POAL</name>
<evidence type="ECO:0000313" key="9">
    <source>
        <dbReference type="Proteomes" id="UP000636709"/>
    </source>
</evidence>
<keyword evidence="3" id="KW-0677">Repeat</keyword>
<feature type="repeat" description="PPR" evidence="6">
    <location>
        <begin position="218"/>
        <end position="252"/>
    </location>
</feature>
<proteinExistence type="inferred from homology"/>
<dbReference type="SUPFAM" id="SSF48452">
    <property type="entry name" value="TPR-like"/>
    <property type="match status" value="1"/>
</dbReference>
<dbReference type="NCBIfam" id="TIGR00756">
    <property type="entry name" value="PPR"/>
    <property type="match status" value="4"/>
</dbReference>
<feature type="region of interest" description="Disordered" evidence="7">
    <location>
        <begin position="1"/>
        <end position="20"/>
    </location>
</feature>
<dbReference type="OrthoDB" id="1908178at2759"/>
<feature type="compositionally biased region" description="Polar residues" evidence="7">
    <location>
        <begin position="7"/>
        <end position="20"/>
    </location>
</feature>
<feature type="repeat" description="PPR" evidence="6">
    <location>
        <begin position="429"/>
        <end position="463"/>
    </location>
</feature>
<dbReference type="GO" id="GO:0003729">
    <property type="term" value="F:mRNA binding"/>
    <property type="evidence" value="ECO:0007669"/>
    <property type="project" value="UniProtKB-ARBA"/>
</dbReference>
<organism evidence="8 9">
    <name type="scientific">Digitaria exilis</name>
    <dbReference type="NCBI Taxonomy" id="1010633"/>
    <lineage>
        <taxon>Eukaryota</taxon>
        <taxon>Viridiplantae</taxon>
        <taxon>Streptophyta</taxon>
        <taxon>Embryophyta</taxon>
        <taxon>Tracheophyta</taxon>
        <taxon>Spermatophyta</taxon>
        <taxon>Magnoliopsida</taxon>
        <taxon>Liliopsida</taxon>
        <taxon>Poales</taxon>
        <taxon>Poaceae</taxon>
        <taxon>PACMAD clade</taxon>
        <taxon>Panicoideae</taxon>
        <taxon>Panicodae</taxon>
        <taxon>Paniceae</taxon>
        <taxon>Anthephorinae</taxon>
        <taxon>Digitaria</taxon>
    </lineage>
</organism>
<dbReference type="PROSITE" id="PS51375">
    <property type="entry name" value="PPR"/>
    <property type="match status" value="4"/>
</dbReference>
<evidence type="ECO:0000256" key="6">
    <source>
        <dbReference type="PROSITE-ProRule" id="PRU00708"/>
    </source>
</evidence>
<dbReference type="EMBL" id="JACEFO010000227">
    <property type="protein sequence ID" value="KAF8776223.1"/>
    <property type="molecule type" value="Genomic_DNA"/>
</dbReference>
<dbReference type="PANTHER" id="PTHR45717">
    <property type="entry name" value="OS12G0527900 PROTEIN"/>
    <property type="match status" value="1"/>
</dbReference>
<dbReference type="GO" id="GO:0005739">
    <property type="term" value="C:mitochondrion"/>
    <property type="evidence" value="ECO:0007669"/>
    <property type="project" value="UniProtKB-SubCell"/>
</dbReference>
<dbReference type="Proteomes" id="UP000636709">
    <property type="component" value="Unassembled WGS sequence"/>
</dbReference>
<reference evidence="8" key="1">
    <citation type="submission" date="2020-07" db="EMBL/GenBank/DDBJ databases">
        <title>Genome sequence and genetic diversity analysis of an under-domesticated orphan crop, white fonio (Digitaria exilis).</title>
        <authorList>
            <person name="Bennetzen J.L."/>
            <person name="Chen S."/>
            <person name="Ma X."/>
            <person name="Wang X."/>
            <person name="Yssel A.E.J."/>
            <person name="Chaluvadi S.R."/>
            <person name="Johnson M."/>
            <person name="Gangashetty P."/>
            <person name="Hamidou F."/>
            <person name="Sanogo M.D."/>
            <person name="Zwaenepoel A."/>
            <person name="Wallace J."/>
            <person name="Van De Peer Y."/>
            <person name="Van Deynze A."/>
        </authorList>
    </citation>
    <scope>NUCLEOTIDE SEQUENCE</scope>
    <source>
        <tissue evidence="8">Leaves</tissue>
    </source>
</reference>
<evidence type="ECO:0000313" key="8">
    <source>
        <dbReference type="EMBL" id="KAF8776223.1"/>
    </source>
</evidence>
<keyword evidence="5" id="KW-0496">Mitochondrion</keyword>
<dbReference type="InterPro" id="IPR011990">
    <property type="entry name" value="TPR-like_helical_dom_sf"/>
</dbReference>
<dbReference type="FunFam" id="1.25.40.10:FF:000760">
    <property type="entry name" value="Pentatricopeptide repeat-containing protein At5g27460"/>
    <property type="match status" value="1"/>
</dbReference>